<sequence>MRELPRLLRAVEAIGGDIAPQAVPDRIVRAAAELADARYAALAVLDEVGGAVGRLVTHGATAPDDPAGRTEPLVDALLNGGPPPPLSVPVPVHGATYGLLQVAGKRGATADGFTAEDRQLLRVLATEAGAAIGNARLHEAVRQQARWMDGSLELTASLLSADEDNALAVVAEQALRLAGAATGVVLVPAADGSGDIEAVAASGEAAGGVIGTTVPADAPALRRALGGEPVVLEEPAPAELPLIAAPTDRQGPTMLLPLASDGTTLGALVISRTPGSPAYSVPERALATQFAQQAALALLLARARRDREQLAVLEDRDRIARDLHDLVIQRLFAVGMGLERARRAGDREEVARRIDRATDELDATVQEIRTTIFALQQPPEEAPAALRTRVLRETGAAAATLGFPPSVTFTGPVDALVGEETARHLVAALREALSNAARHADAGRVDVVVDATARLPDGRDAVRLTVADDGRGLPAGRRRSSGLRNLTRRAESLGGSVTLGPGPDGAGTAVTWQAPR</sequence>
<evidence type="ECO:0000256" key="4">
    <source>
        <dbReference type="SAM" id="MobiDB-lite"/>
    </source>
</evidence>
<proteinExistence type="predicted"/>
<dbReference type="Gene3D" id="3.30.565.10">
    <property type="entry name" value="Histidine kinase-like ATPase, C-terminal domain"/>
    <property type="match status" value="1"/>
</dbReference>
<dbReference type="Gene3D" id="1.20.5.1930">
    <property type="match status" value="1"/>
</dbReference>
<dbReference type="EMBL" id="JAVREM010000004">
    <property type="protein sequence ID" value="MDT0318136.1"/>
    <property type="molecule type" value="Genomic_DNA"/>
</dbReference>
<dbReference type="InterPro" id="IPR036890">
    <property type="entry name" value="HATPase_C_sf"/>
</dbReference>
<keyword evidence="2" id="KW-0418">Kinase</keyword>
<gene>
    <name evidence="7" type="ORF">RNC47_07290</name>
</gene>
<dbReference type="SUPFAM" id="SSF55874">
    <property type="entry name" value="ATPase domain of HSP90 chaperone/DNA topoisomerase II/histidine kinase"/>
    <property type="match status" value="1"/>
</dbReference>
<dbReference type="SUPFAM" id="SSF55781">
    <property type="entry name" value="GAF domain-like"/>
    <property type="match status" value="2"/>
</dbReference>
<name>A0ABU2LKQ6_9ACTN</name>
<feature type="region of interest" description="Disordered" evidence="4">
    <location>
        <begin position="492"/>
        <end position="516"/>
    </location>
</feature>
<dbReference type="RefSeq" id="WP_311596591.1">
    <property type="nucleotide sequence ID" value="NZ_JAVREM010000004.1"/>
</dbReference>
<dbReference type="Pfam" id="PF07730">
    <property type="entry name" value="HisKA_3"/>
    <property type="match status" value="1"/>
</dbReference>
<dbReference type="InterPro" id="IPR029016">
    <property type="entry name" value="GAF-like_dom_sf"/>
</dbReference>
<comment type="caution">
    <text evidence="7">The sequence shown here is derived from an EMBL/GenBank/DDBJ whole genome shotgun (WGS) entry which is preliminary data.</text>
</comment>
<dbReference type="PANTHER" id="PTHR24421">
    <property type="entry name" value="NITRATE/NITRITE SENSOR PROTEIN NARX-RELATED"/>
    <property type="match status" value="1"/>
</dbReference>
<protein>
    <submittedName>
        <fullName evidence="7">GAF domain-containing protein</fullName>
    </submittedName>
</protein>
<dbReference type="Gene3D" id="3.30.450.40">
    <property type="match status" value="2"/>
</dbReference>
<organism evidence="7 8">
    <name type="scientific">Streptomyces millisiae</name>
    <dbReference type="NCBI Taxonomy" id="3075542"/>
    <lineage>
        <taxon>Bacteria</taxon>
        <taxon>Bacillati</taxon>
        <taxon>Actinomycetota</taxon>
        <taxon>Actinomycetes</taxon>
        <taxon>Kitasatosporales</taxon>
        <taxon>Streptomycetaceae</taxon>
        <taxon>Streptomyces</taxon>
    </lineage>
</organism>
<evidence type="ECO:0000256" key="2">
    <source>
        <dbReference type="ARBA" id="ARBA00022777"/>
    </source>
</evidence>
<keyword evidence="1" id="KW-0808">Transferase</keyword>
<evidence type="ECO:0000259" key="6">
    <source>
        <dbReference type="SMART" id="SM00387"/>
    </source>
</evidence>
<reference evidence="8" key="1">
    <citation type="submission" date="2023-07" db="EMBL/GenBank/DDBJ databases">
        <title>30 novel species of actinomycetes from the DSMZ collection.</title>
        <authorList>
            <person name="Nouioui I."/>
        </authorList>
    </citation>
    <scope>NUCLEOTIDE SEQUENCE [LARGE SCALE GENOMIC DNA]</scope>
    <source>
        <strain evidence="8">DSM 44918</strain>
    </source>
</reference>
<dbReference type="PANTHER" id="PTHR24421:SF56">
    <property type="entry name" value="OXYGEN SENSOR HISTIDINE KINASE RESPONSE REGULATOR DOST"/>
    <property type="match status" value="1"/>
</dbReference>
<dbReference type="SMART" id="SM00065">
    <property type="entry name" value="GAF"/>
    <property type="match status" value="2"/>
</dbReference>
<dbReference type="Pfam" id="PF02518">
    <property type="entry name" value="HATPase_c"/>
    <property type="match status" value="1"/>
</dbReference>
<dbReference type="InterPro" id="IPR003018">
    <property type="entry name" value="GAF"/>
</dbReference>
<accession>A0ABU2LKQ6</accession>
<dbReference type="Pfam" id="PF13185">
    <property type="entry name" value="GAF_2"/>
    <property type="match status" value="1"/>
</dbReference>
<dbReference type="CDD" id="cd16917">
    <property type="entry name" value="HATPase_UhpB-NarQ-NarX-like"/>
    <property type="match status" value="1"/>
</dbReference>
<evidence type="ECO:0000313" key="8">
    <source>
        <dbReference type="Proteomes" id="UP001183420"/>
    </source>
</evidence>
<evidence type="ECO:0000259" key="5">
    <source>
        <dbReference type="SMART" id="SM00065"/>
    </source>
</evidence>
<feature type="domain" description="GAF" evidence="5">
    <location>
        <begin position="162"/>
        <end position="308"/>
    </location>
</feature>
<dbReference type="InterPro" id="IPR003594">
    <property type="entry name" value="HATPase_dom"/>
</dbReference>
<feature type="domain" description="GAF" evidence="5">
    <location>
        <begin position="19"/>
        <end position="142"/>
    </location>
</feature>
<dbReference type="InterPro" id="IPR011712">
    <property type="entry name" value="Sig_transdc_His_kin_sub3_dim/P"/>
</dbReference>
<feature type="domain" description="Histidine kinase/HSP90-like ATPase" evidence="6">
    <location>
        <begin position="420"/>
        <end position="516"/>
    </location>
</feature>
<keyword evidence="3" id="KW-0902">Two-component regulatory system</keyword>
<dbReference type="Proteomes" id="UP001183420">
    <property type="component" value="Unassembled WGS sequence"/>
</dbReference>
<evidence type="ECO:0000256" key="1">
    <source>
        <dbReference type="ARBA" id="ARBA00022679"/>
    </source>
</evidence>
<dbReference type="SMART" id="SM00387">
    <property type="entry name" value="HATPase_c"/>
    <property type="match status" value="1"/>
</dbReference>
<evidence type="ECO:0000313" key="7">
    <source>
        <dbReference type="EMBL" id="MDT0318136.1"/>
    </source>
</evidence>
<dbReference type="InterPro" id="IPR050482">
    <property type="entry name" value="Sensor_HK_TwoCompSys"/>
</dbReference>
<keyword evidence="8" id="KW-1185">Reference proteome</keyword>
<evidence type="ECO:0000256" key="3">
    <source>
        <dbReference type="ARBA" id="ARBA00023012"/>
    </source>
</evidence>